<dbReference type="GO" id="GO:0016020">
    <property type="term" value="C:membrane"/>
    <property type="evidence" value="ECO:0007669"/>
    <property type="project" value="UniProtKB-SubCell"/>
</dbReference>
<dbReference type="Gene3D" id="3.80.10.10">
    <property type="entry name" value="Ribonuclease Inhibitor"/>
    <property type="match status" value="2"/>
</dbReference>
<dbReference type="InterPro" id="IPR011009">
    <property type="entry name" value="Kinase-like_dom_sf"/>
</dbReference>
<keyword evidence="10" id="KW-0418">Kinase</keyword>
<dbReference type="Pfam" id="PF07714">
    <property type="entry name" value="PK_Tyr_Ser-Thr"/>
    <property type="match status" value="1"/>
</dbReference>
<evidence type="ECO:0000256" key="3">
    <source>
        <dbReference type="ARBA" id="ARBA00022692"/>
    </source>
</evidence>
<organism evidence="10 11">
    <name type="scientific">Acorus gramineus</name>
    <name type="common">Dwarf sweet flag</name>
    <dbReference type="NCBI Taxonomy" id="55184"/>
    <lineage>
        <taxon>Eukaryota</taxon>
        <taxon>Viridiplantae</taxon>
        <taxon>Streptophyta</taxon>
        <taxon>Embryophyta</taxon>
        <taxon>Tracheophyta</taxon>
        <taxon>Spermatophyta</taxon>
        <taxon>Magnoliopsida</taxon>
        <taxon>Liliopsida</taxon>
        <taxon>Acoraceae</taxon>
        <taxon>Acorus</taxon>
    </lineage>
</organism>
<reference evidence="10" key="1">
    <citation type="journal article" date="2023" name="Nat. Commun.">
        <title>Diploid and tetraploid genomes of Acorus and the evolution of monocots.</title>
        <authorList>
            <person name="Ma L."/>
            <person name="Liu K.W."/>
            <person name="Li Z."/>
            <person name="Hsiao Y.Y."/>
            <person name="Qi Y."/>
            <person name="Fu T."/>
            <person name="Tang G.D."/>
            <person name="Zhang D."/>
            <person name="Sun W.H."/>
            <person name="Liu D.K."/>
            <person name="Li Y."/>
            <person name="Chen G.Z."/>
            <person name="Liu X.D."/>
            <person name="Liao X.Y."/>
            <person name="Jiang Y.T."/>
            <person name="Yu X."/>
            <person name="Hao Y."/>
            <person name="Huang J."/>
            <person name="Zhao X.W."/>
            <person name="Ke S."/>
            <person name="Chen Y.Y."/>
            <person name="Wu W.L."/>
            <person name="Hsu J.L."/>
            <person name="Lin Y.F."/>
            <person name="Huang M.D."/>
            <person name="Li C.Y."/>
            <person name="Huang L."/>
            <person name="Wang Z.W."/>
            <person name="Zhao X."/>
            <person name="Zhong W.Y."/>
            <person name="Peng D.H."/>
            <person name="Ahmad S."/>
            <person name="Lan S."/>
            <person name="Zhang J.S."/>
            <person name="Tsai W.C."/>
            <person name="Van de Peer Y."/>
            <person name="Liu Z.J."/>
        </authorList>
    </citation>
    <scope>NUCLEOTIDE SEQUENCE</scope>
    <source>
        <strain evidence="10">SCP</strain>
    </source>
</reference>
<dbReference type="Pfam" id="PF08263">
    <property type="entry name" value="LRRNT_2"/>
    <property type="match status" value="1"/>
</dbReference>
<dbReference type="Pfam" id="PF00560">
    <property type="entry name" value="LRR_1"/>
    <property type="match status" value="4"/>
</dbReference>
<keyword evidence="3 7" id="KW-0812">Transmembrane</keyword>
<proteinExistence type="predicted"/>
<dbReference type="InterPro" id="IPR001611">
    <property type="entry name" value="Leu-rich_rpt"/>
</dbReference>
<dbReference type="PROSITE" id="PS50011">
    <property type="entry name" value="PROTEIN_KINASE_DOM"/>
    <property type="match status" value="1"/>
</dbReference>
<dbReference type="CDD" id="cd14066">
    <property type="entry name" value="STKc_IRAK"/>
    <property type="match status" value="1"/>
</dbReference>
<evidence type="ECO:0000256" key="4">
    <source>
        <dbReference type="ARBA" id="ARBA00022737"/>
    </source>
</evidence>
<keyword evidence="4" id="KW-0677">Repeat</keyword>
<dbReference type="AlphaFoldDB" id="A0AAV9BA75"/>
<dbReference type="GO" id="GO:0005524">
    <property type="term" value="F:ATP binding"/>
    <property type="evidence" value="ECO:0007669"/>
    <property type="project" value="InterPro"/>
</dbReference>
<evidence type="ECO:0000256" key="1">
    <source>
        <dbReference type="ARBA" id="ARBA00004370"/>
    </source>
</evidence>
<keyword evidence="5 7" id="KW-1133">Transmembrane helix</keyword>
<keyword evidence="8" id="KW-0732">Signal</keyword>
<keyword evidence="10" id="KW-0675">Receptor</keyword>
<keyword evidence="11" id="KW-1185">Reference proteome</keyword>
<accession>A0AAV9BA75</accession>
<dbReference type="Gene3D" id="3.30.200.20">
    <property type="entry name" value="Phosphorylase Kinase, domain 1"/>
    <property type="match status" value="1"/>
</dbReference>
<comment type="caution">
    <text evidence="10">The sequence shown here is derived from an EMBL/GenBank/DDBJ whole genome shotgun (WGS) entry which is preliminary data.</text>
</comment>
<keyword evidence="6 7" id="KW-0472">Membrane</keyword>
<dbReference type="FunFam" id="3.30.200.20:FF:000371">
    <property type="entry name" value="Protein NSP-INTERACTING KINASE 2"/>
    <property type="match status" value="1"/>
</dbReference>
<comment type="subcellular location">
    <subcellularLocation>
        <location evidence="1">Membrane</location>
    </subcellularLocation>
</comment>
<dbReference type="InterPro" id="IPR013210">
    <property type="entry name" value="LRR_N_plant-typ"/>
</dbReference>
<evidence type="ECO:0000259" key="9">
    <source>
        <dbReference type="PROSITE" id="PS50011"/>
    </source>
</evidence>
<keyword evidence="2" id="KW-0433">Leucine-rich repeat</keyword>
<dbReference type="PANTHER" id="PTHR48007">
    <property type="entry name" value="LEUCINE-RICH REPEAT RECEPTOR-LIKE PROTEIN KINASE PXC1"/>
    <property type="match status" value="1"/>
</dbReference>
<dbReference type="InterPro" id="IPR001245">
    <property type="entry name" value="Ser-Thr/Tyr_kinase_cat_dom"/>
</dbReference>
<dbReference type="InterPro" id="IPR000719">
    <property type="entry name" value="Prot_kinase_dom"/>
</dbReference>
<feature type="signal peptide" evidence="8">
    <location>
        <begin position="1"/>
        <end position="19"/>
    </location>
</feature>
<evidence type="ECO:0000256" key="7">
    <source>
        <dbReference type="SAM" id="Phobius"/>
    </source>
</evidence>
<evidence type="ECO:0000256" key="6">
    <source>
        <dbReference type="ARBA" id="ARBA00023136"/>
    </source>
</evidence>
<evidence type="ECO:0000313" key="11">
    <source>
        <dbReference type="Proteomes" id="UP001179952"/>
    </source>
</evidence>
<feature type="domain" description="Protein kinase" evidence="9">
    <location>
        <begin position="401"/>
        <end position="667"/>
    </location>
</feature>
<dbReference type="SUPFAM" id="SSF52058">
    <property type="entry name" value="L domain-like"/>
    <property type="match status" value="1"/>
</dbReference>
<evidence type="ECO:0000256" key="8">
    <source>
        <dbReference type="SAM" id="SignalP"/>
    </source>
</evidence>
<gene>
    <name evidence="10" type="ORF">QJS04_geneDACA020600</name>
</gene>
<dbReference type="InterPro" id="IPR046959">
    <property type="entry name" value="PRK1-6/SRF4-like"/>
</dbReference>
<dbReference type="Gene3D" id="1.10.510.10">
    <property type="entry name" value="Transferase(Phosphotransferase) domain 1"/>
    <property type="match status" value="1"/>
</dbReference>
<dbReference type="SUPFAM" id="SSF56112">
    <property type="entry name" value="Protein kinase-like (PK-like)"/>
    <property type="match status" value="1"/>
</dbReference>
<dbReference type="FunFam" id="3.80.10.10:FF:000379">
    <property type="entry name" value="Protein NSP-INTERACTING KINASE 2"/>
    <property type="match status" value="1"/>
</dbReference>
<feature type="transmembrane region" description="Helical" evidence="7">
    <location>
        <begin position="306"/>
        <end position="330"/>
    </location>
</feature>
<dbReference type="InterPro" id="IPR032675">
    <property type="entry name" value="LRR_dom_sf"/>
</dbReference>
<evidence type="ECO:0000256" key="5">
    <source>
        <dbReference type="ARBA" id="ARBA00022989"/>
    </source>
</evidence>
<evidence type="ECO:0000313" key="10">
    <source>
        <dbReference type="EMBL" id="KAK1273227.1"/>
    </source>
</evidence>
<feature type="chain" id="PRO_5043787725" evidence="8">
    <location>
        <begin position="20"/>
        <end position="667"/>
    </location>
</feature>
<protein>
    <submittedName>
        <fullName evidence="10">Leucine-rich repeat receptor-like serine/threonine-protein kinase</fullName>
    </submittedName>
</protein>
<dbReference type="GO" id="GO:0004672">
    <property type="term" value="F:protein kinase activity"/>
    <property type="evidence" value="ECO:0007669"/>
    <property type="project" value="InterPro"/>
</dbReference>
<reference evidence="10" key="2">
    <citation type="submission" date="2023-06" db="EMBL/GenBank/DDBJ databases">
        <authorList>
            <person name="Ma L."/>
            <person name="Liu K.-W."/>
            <person name="Li Z."/>
            <person name="Hsiao Y.-Y."/>
            <person name="Qi Y."/>
            <person name="Fu T."/>
            <person name="Tang G."/>
            <person name="Zhang D."/>
            <person name="Sun W.-H."/>
            <person name="Liu D.-K."/>
            <person name="Li Y."/>
            <person name="Chen G.-Z."/>
            <person name="Liu X.-D."/>
            <person name="Liao X.-Y."/>
            <person name="Jiang Y.-T."/>
            <person name="Yu X."/>
            <person name="Hao Y."/>
            <person name="Huang J."/>
            <person name="Zhao X.-W."/>
            <person name="Ke S."/>
            <person name="Chen Y.-Y."/>
            <person name="Wu W.-L."/>
            <person name="Hsu J.-L."/>
            <person name="Lin Y.-F."/>
            <person name="Huang M.-D."/>
            <person name="Li C.-Y."/>
            <person name="Huang L."/>
            <person name="Wang Z.-W."/>
            <person name="Zhao X."/>
            <person name="Zhong W.-Y."/>
            <person name="Peng D.-H."/>
            <person name="Ahmad S."/>
            <person name="Lan S."/>
            <person name="Zhang J.-S."/>
            <person name="Tsai W.-C."/>
            <person name="Van De Peer Y."/>
            <person name="Liu Z.-J."/>
        </authorList>
    </citation>
    <scope>NUCLEOTIDE SEQUENCE</scope>
    <source>
        <strain evidence="10">SCP</strain>
        <tissue evidence="10">Leaves</tissue>
    </source>
</reference>
<dbReference type="Proteomes" id="UP001179952">
    <property type="component" value="Unassembled WGS sequence"/>
</dbReference>
<name>A0AAV9BA75_ACOGR</name>
<evidence type="ECO:0000256" key="2">
    <source>
        <dbReference type="ARBA" id="ARBA00022614"/>
    </source>
</evidence>
<keyword evidence="10" id="KW-0808">Transferase</keyword>
<dbReference type="EMBL" id="JAUJYN010000004">
    <property type="protein sequence ID" value="KAK1273227.1"/>
    <property type="molecule type" value="Genomic_DNA"/>
</dbReference>
<sequence>MGLSLLLSLLLLTFCSTQAVHGNSEVEVLMEIKAALDPHNHILSSWTSEGNPCNGDFEGVACDEHGMVANLSLQGKGLSGRVPPAIAGLKSLSGLYLHYNSLNGEIPREIGNLTELSELYLNMNKLSGSIPAEIGNMGSLIVLQLCYNQLTGSIPSQLGLLKKLNVLALQSNHLTGAIPAELGDSTLLMRLDLSFNQLFGSIPLKLAILPWLQILDVRNNTLSGDVPPELRRLDAGFQCENNSNLCGIGFSSLRACASPNDLDLNEPGAYGFNSTGHPKTIPLSVNPHECEKPHCSKPSNSSSSTIAFMVGAIFVVVGGAVSGIFTFSWYRHRKQKIENAIEVTNSFSSRGQSKDLSLISLAYSNGWDILADGKSCIGFSQEVSQKFIFNLEEVESATQYFSDVNLLGKSSFGATYKGILRNGSVVAVKSINKTSCKSEEAEFLKGLKLLTVLRNENIVELKGFCCSRGRGECFLIYDYVRNGCLSQYLDLKDGSDKVLGWTTRVSIIKGIAKGIAFLHSNKTNKPSIVHQNISSEKILIDQHFKPQISDSGLHKLLADDAIFSALKSSAAMGYLAPEYTTVGRFNEKSDVYAFGIIIFQVITGKRRTTLPMRLLAESGKLEGFIDEKLVGEFSEQDAMKLAWIASACTNESPNQRPSMKTVVQELS</sequence>
<dbReference type="PANTHER" id="PTHR48007:SF65">
    <property type="entry name" value="OS01G0577600 PROTEIN"/>
    <property type="match status" value="1"/>
</dbReference>